<organism evidence="8 9">
    <name type="scientific">Splendidivirga corallicola</name>
    <dbReference type="NCBI Taxonomy" id="3051826"/>
    <lineage>
        <taxon>Bacteria</taxon>
        <taxon>Pseudomonadati</taxon>
        <taxon>Bacteroidota</taxon>
        <taxon>Cytophagia</taxon>
        <taxon>Cytophagales</taxon>
        <taxon>Splendidivirgaceae</taxon>
        <taxon>Splendidivirga</taxon>
    </lineage>
</organism>
<evidence type="ECO:0000256" key="7">
    <source>
        <dbReference type="ARBA" id="ARBA00023237"/>
    </source>
</evidence>
<gene>
    <name evidence="8" type="ORF">QQ008_00225</name>
</gene>
<comment type="caution">
    <text evidence="8">The sequence shown here is derived from an EMBL/GenBank/DDBJ whole genome shotgun (WGS) entry which is preliminary data.</text>
</comment>
<evidence type="ECO:0000256" key="2">
    <source>
        <dbReference type="ARBA" id="ARBA00007613"/>
    </source>
</evidence>
<evidence type="ECO:0000313" key="8">
    <source>
        <dbReference type="EMBL" id="MDN5199753.1"/>
    </source>
</evidence>
<sequence length="470" mass="53870">MKKLIYPFYIILILSTESFSQNNDAIVLHLEDFLTMVKKYHPNAKQANLILEKGEATLLNARGAFDPKLFSRMDQKNFEESKYYSLINSGLKIPTWFGMELQTGYEKNQGIYLDPENNTPNAGLYYTGFSFSLGQGFLTDARRTGIRKAQAYKKITELERELALNELLFVGGNVYWDWFMTYHILQVYESAMTLAEDRLSAVRRGALLGDRPMIDTLEMGIQIQNRKLNLQKARLDYVNITARLTNYLWEEALIPFEGTESIVPVRTDSISALSMNENYIRQADVFINQHPELRKYQLSLEQLKLDKRLKKEQIKPVIDLKYNVIAEPINGDPLANYTLQNHTWGFDFSMPLLIRKERGALKLAEIMVQEATLDIIANRASLSINATIALNEWQVTSDQIAQYIQTVEDYGKLLTGGQRLFDAGESSLFMLNSREMSFVNAQIKLIELLAKNQKALLQIKYALGVLNQPL</sequence>
<dbReference type="PANTHER" id="PTHR30026:SF20">
    <property type="entry name" value="OUTER MEMBRANE PROTEIN TOLC"/>
    <property type="match status" value="1"/>
</dbReference>
<evidence type="ECO:0000256" key="1">
    <source>
        <dbReference type="ARBA" id="ARBA00004442"/>
    </source>
</evidence>
<evidence type="ECO:0000256" key="4">
    <source>
        <dbReference type="ARBA" id="ARBA00022452"/>
    </source>
</evidence>
<comment type="similarity">
    <text evidence="2">Belongs to the outer membrane factor (OMF) (TC 1.B.17) family.</text>
</comment>
<keyword evidence="9" id="KW-1185">Reference proteome</keyword>
<keyword evidence="4" id="KW-1134">Transmembrane beta strand</keyword>
<dbReference type="RefSeq" id="WP_346749785.1">
    <property type="nucleotide sequence ID" value="NZ_JAUJEA010000001.1"/>
</dbReference>
<comment type="subcellular location">
    <subcellularLocation>
        <location evidence="1">Cell outer membrane</location>
    </subcellularLocation>
</comment>
<evidence type="ECO:0000256" key="3">
    <source>
        <dbReference type="ARBA" id="ARBA00022448"/>
    </source>
</evidence>
<proteinExistence type="inferred from homology"/>
<accession>A0ABT8KH42</accession>
<evidence type="ECO:0000313" key="9">
    <source>
        <dbReference type="Proteomes" id="UP001172082"/>
    </source>
</evidence>
<dbReference type="InterPro" id="IPR051906">
    <property type="entry name" value="TolC-like"/>
</dbReference>
<dbReference type="Proteomes" id="UP001172082">
    <property type="component" value="Unassembled WGS sequence"/>
</dbReference>
<keyword evidence="3" id="KW-0813">Transport</keyword>
<evidence type="ECO:0000256" key="5">
    <source>
        <dbReference type="ARBA" id="ARBA00022692"/>
    </source>
</evidence>
<reference evidence="8" key="1">
    <citation type="submission" date="2023-06" db="EMBL/GenBank/DDBJ databases">
        <title>Genomic of Parafulvivirga corallium.</title>
        <authorList>
            <person name="Wang G."/>
        </authorList>
    </citation>
    <scope>NUCLEOTIDE SEQUENCE</scope>
    <source>
        <strain evidence="8">BMA10</strain>
    </source>
</reference>
<dbReference type="Gene3D" id="1.20.1600.10">
    <property type="entry name" value="Outer membrane efflux proteins (OEP)"/>
    <property type="match status" value="1"/>
</dbReference>
<name>A0ABT8KH42_9BACT</name>
<keyword evidence="5" id="KW-0812">Transmembrane</keyword>
<protein>
    <submittedName>
        <fullName evidence="8">TolC family protein</fullName>
    </submittedName>
</protein>
<dbReference type="PANTHER" id="PTHR30026">
    <property type="entry name" value="OUTER MEMBRANE PROTEIN TOLC"/>
    <property type="match status" value="1"/>
</dbReference>
<keyword evidence="6" id="KW-0472">Membrane</keyword>
<evidence type="ECO:0000256" key="6">
    <source>
        <dbReference type="ARBA" id="ARBA00023136"/>
    </source>
</evidence>
<dbReference type="EMBL" id="JAUJEA010000001">
    <property type="protein sequence ID" value="MDN5199753.1"/>
    <property type="molecule type" value="Genomic_DNA"/>
</dbReference>
<dbReference type="SUPFAM" id="SSF56954">
    <property type="entry name" value="Outer membrane efflux proteins (OEP)"/>
    <property type="match status" value="1"/>
</dbReference>
<keyword evidence="7" id="KW-0998">Cell outer membrane</keyword>
<dbReference type="InterPro" id="IPR003423">
    <property type="entry name" value="OMP_efflux"/>
</dbReference>
<dbReference type="Pfam" id="PF02321">
    <property type="entry name" value="OEP"/>
    <property type="match status" value="1"/>
</dbReference>